<feature type="transmembrane region" description="Helical" evidence="1">
    <location>
        <begin position="49"/>
        <end position="70"/>
    </location>
</feature>
<gene>
    <name evidence="2" type="ORF">FTX54_004320</name>
</gene>
<protein>
    <recommendedName>
        <fullName evidence="4">DUF1440 domain-containing protein</fullName>
    </recommendedName>
</protein>
<name>A0AAJ8LXQ5_9BACI</name>
<evidence type="ECO:0008006" key="4">
    <source>
        <dbReference type="Google" id="ProtNLM"/>
    </source>
</evidence>
<dbReference type="RefSeq" id="WP_187254499.1">
    <property type="nucleotide sequence ID" value="NZ_CP144914.1"/>
</dbReference>
<organism evidence="2 3">
    <name type="scientific">Alkalicoccus halolimnae</name>
    <dbReference type="NCBI Taxonomy" id="1667239"/>
    <lineage>
        <taxon>Bacteria</taxon>
        <taxon>Bacillati</taxon>
        <taxon>Bacillota</taxon>
        <taxon>Bacilli</taxon>
        <taxon>Bacillales</taxon>
        <taxon>Bacillaceae</taxon>
        <taxon>Alkalicoccus</taxon>
    </lineage>
</organism>
<feature type="transmembrane region" description="Helical" evidence="1">
    <location>
        <begin position="77"/>
        <end position="100"/>
    </location>
</feature>
<proteinExistence type="predicted"/>
<keyword evidence="1" id="KW-1133">Transmembrane helix</keyword>
<sequence>MKRPGGKALSYVVFGGIISGVLFGIMMQMQGMIGMAAAMVGSESTVVGWFVHMVISVIFGISFVMLTFFIRNMWTAAVVLGIGIWIAGPLVIMPLMLGMGTMIGQALAPDQLMSLVTHLFFAFITAVVVNVLQRIRKLFFEAAPVPL</sequence>
<dbReference type="EMBL" id="CP144914">
    <property type="protein sequence ID" value="WWD80790.1"/>
    <property type="molecule type" value="Genomic_DNA"/>
</dbReference>
<reference evidence="2 3" key="1">
    <citation type="submission" date="2024-01" db="EMBL/GenBank/DDBJ databases">
        <title>Complete Genome Sequence of Alkalicoccus halolimnae BZ-SZ-XJ29T, a Moderately Halophilic Bacterium Isolated from a Salt Lake.</title>
        <authorList>
            <person name="Zhao B."/>
        </authorList>
    </citation>
    <scope>NUCLEOTIDE SEQUENCE [LARGE SCALE GENOMIC DNA]</scope>
    <source>
        <strain evidence="2 3">BZ-SZ-XJ29</strain>
    </source>
</reference>
<evidence type="ECO:0000256" key="1">
    <source>
        <dbReference type="SAM" id="Phobius"/>
    </source>
</evidence>
<dbReference type="KEGG" id="ahal:FTX54_004320"/>
<keyword evidence="3" id="KW-1185">Reference proteome</keyword>
<evidence type="ECO:0000313" key="2">
    <source>
        <dbReference type="EMBL" id="WWD80790.1"/>
    </source>
</evidence>
<dbReference type="AlphaFoldDB" id="A0AAJ8LXQ5"/>
<dbReference type="Proteomes" id="UP000321816">
    <property type="component" value="Chromosome"/>
</dbReference>
<feature type="transmembrane region" description="Helical" evidence="1">
    <location>
        <begin position="112"/>
        <end position="132"/>
    </location>
</feature>
<feature type="transmembrane region" description="Helical" evidence="1">
    <location>
        <begin position="9"/>
        <end position="29"/>
    </location>
</feature>
<evidence type="ECO:0000313" key="3">
    <source>
        <dbReference type="Proteomes" id="UP000321816"/>
    </source>
</evidence>
<keyword evidence="1" id="KW-0812">Transmembrane</keyword>
<keyword evidence="1" id="KW-0472">Membrane</keyword>
<accession>A0AAJ8LXQ5</accession>